<dbReference type="PANTHER" id="PTHR23519">
    <property type="entry name" value="AUTOPHAGY-RELATED PROTEIN 22"/>
    <property type="match status" value="1"/>
</dbReference>
<dbReference type="PANTHER" id="PTHR23519:SF1">
    <property type="entry name" value="AUTOPHAGY-RELATED PROTEIN 22"/>
    <property type="match status" value="1"/>
</dbReference>
<accession>A0A5B0RD00</accession>
<dbReference type="GO" id="GO:0005774">
    <property type="term" value="C:vacuolar membrane"/>
    <property type="evidence" value="ECO:0007669"/>
    <property type="project" value="UniProtKB-SubCell"/>
</dbReference>
<keyword evidence="5" id="KW-0472">Membrane</keyword>
<evidence type="ECO:0000313" key="7">
    <source>
        <dbReference type="EMBL" id="KAA1122634.1"/>
    </source>
</evidence>
<comment type="function">
    <text evidence="6">Vacuolar effluxer which mediate the efflux of amino acids resulting from autophagic degradation. The release of autophagic amino acids allows the maintenance of protein synthesis and viability during nitrogen starvation.</text>
</comment>
<evidence type="ECO:0000256" key="2">
    <source>
        <dbReference type="ARBA" id="ARBA00022448"/>
    </source>
</evidence>
<keyword evidence="6" id="KW-0926">Vacuole</keyword>
<comment type="caution">
    <text evidence="7">The sequence shown here is derived from an EMBL/GenBank/DDBJ whole genome shotgun (WGS) entry which is preliminary data.</text>
</comment>
<keyword evidence="2 6" id="KW-0813">Transport</keyword>
<sequence length="179" mass="19759">MPAAMVMIDGRQSHEERRTSDERFVLEDDEAGNDKLELTNLIPSPAVPSKFLLAEEEGETPAGPWGLWGFYSYSFASEVFAIVSAGYNSRPFKYNTAITLEQLARDNGYAFPDHQAACSGSLKATPANQASPSDFGSLSGCEVKLLGNWIDTASFPLYVFQYQCGYSGLRRRKPGRRRG</sequence>
<evidence type="ECO:0000256" key="1">
    <source>
        <dbReference type="ARBA" id="ARBA00004127"/>
    </source>
</evidence>
<organism evidence="7 8">
    <name type="scientific">Puccinia graminis f. sp. tritici</name>
    <dbReference type="NCBI Taxonomy" id="56615"/>
    <lineage>
        <taxon>Eukaryota</taxon>
        <taxon>Fungi</taxon>
        <taxon>Dikarya</taxon>
        <taxon>Basidiomycota</taxon>
        <taxon>Pucciniomycotina</taxon>
        <taxon>Pucciniomycetes</taxon>
        <taxon>Pucciniales</taxon>
        <taxon>Pucciniaceae</taxon>
        <taxon>Puccinia</taxon>
    </lineage>
</organism>
<gene>
    <name evidence="7" type="primary">ATG22_2</name>
    <name evidence="7" type="ORF">PGTUg99_000291</name>
</gene>
<comment type="similarity">
    <text evidence="6">Belongs to the ATG22 family.</text>
</comment>
<evidence type="ECO:0000313" key="8">
    <source>
        <dbReference type="Proteomes" id="UP000325313"/>
    </source>
</evidence>
<name>A0A5B0RD00_PUCGR</name>
<keyword evidence="6" id="KW-0029">Amino-acid transport</keyword>
<evidence type="ECO:0000256" key="3">
    <source>
        <dbReference type="ARBA" id="ARBA00022692"/>
    </source>
</evidence>
<proteinExistence type="inferred from homology"/>
<keyword evidence="6" id="KW-0072">Autophagy</keyword>
<dbReference type="Pfam" id="PF11700">
    <property type="entry name" value="ATG22"/>
    <property type="match status" value="1"/>
</dbReference>
<dbReference type="Proteomes" id="UP000325313">
    <property type="component" value="Unassembled WGS sequence"/>
</dbReference>
<dbReference type="InterPro" id="IPR050495">
    <property type="entry name" value="ATG22/LtaA_families"/>
</dbReference>
<evidence type="ECO:0000256" key="5">
    <source>
        <dbReference type="ARBA" id="ARBA00023136"/>
    </source>
</evidence>
<dbReference type="EMBL" id="VDEP01000223">
    <property type="protein sequence ID" value="KAA1122634.1"/>
    <property type="molecule type" value="Genomic_DNA"/>
</dbReference>
<protein>
    <recommendedName>
        <fullName evidence="6">Autophagy-related protein</fullName>
    </recommendedName>
</protein>
<keyword evidence="4" id="KW-1133">Transmembrane helix</keyword>
<dbReference type="GO" id="GO:0032974">
    <property type="term" value="P:amino acid transmembrane export from vacuole"/>
    <property type="evidence" value="ECO:0007669"/>
    <property type="project" value="TreeGrafter"/>
</dbReference>
<dbReference type="GO" id="GO:0006914">
    <property type="term" value="P:autophagy"/>
    <property type="evidence" value="ECO:0007669"/>
    <property type="project" value="UniProtKB-KW"/>
</dbReference>
<dbReference type="InterPro" id="IPR024671">
    <property type="entry name" value="Atg22-like"/>
</dbReference>
<evidence type="ECO:0000256" key="6">
    <source>
        <dbReference type="RuleBase" id="RU363073"/>
    </source>
</evidence>
<dbReference type="AlphaFoldDB" id="A0A5B0RD00"/>
<reference evidence="7 8" key="1">
    <citation type="submission" date="2019-05" db="EMBL/GenBank/DDBJ databases">
        <title>Emergence of the Ug99 lineage of the wheat stem rust pathogen through somatic hybridization.</title>
        <authorList>
            <person name="Li F."/>
            <person name="Upadhyaya N.M."/>
            <person name="Sperschneider J."/>
            <person name="Matny O."/>
            <person name="Nguyen-Phuc H."/>
            <person name="Mago R."/>
            <person name="Raley C."/>
            <person name="Miller M.E."/>
            <person name="Silverstein K.A.T."/>
            <person name="Henningsen E."/>
            <person name="Hirsch C.D."/>
            <person name="Visser B."/>
            <person name="Pretorius Z.A."/>
            <person name="Steffenson B.J."/>
            <person name="Schwessinger B."/>
            <person name="Dodds P.N."/>
            <person name="Figueroa M."/>
        </authorList>
    </citation>
    <scope>NUCLEOTIDE SEQUENCE [LARGE SCALE GENOMIC DNA]</scope>
    <source>
        <strain evidence="7 8">Ug99</strain>
    </source>
</reference>
<comment type="subcellular location">
    <subcellularLocation>
        <location evidence="1">Endomembrane system</location>
        <topology evidence="1">Multi-pass membrane protein</topology>
    </subcellularLocation>
    <subcellularLocation>
        <location evidence="6">Vacuole membrane</location>
        <topology evidence="6">Multi-pass membrane protein</topology>
    </subcellularLocation>
</comment>
<evidence type="ECO:0000256" key="4">
    <source>
        <dbReference type="ARBA" id="ARBA00022989"/>
    </source>
</evidence>
<dbReference type="GO" id="GO:0012505">
    <property type="term" value="C:endomembrane system"/>
    <property type="evidence" value="ECO:0007669"/>
    <property type="project" value="UniProtKB-SubCell"/>
</dbReference>
<keyword evidence="3" id="KW-0812">Transmembrane</keyword>